<organism evidence="1 2">
    <name type="scientific">Selenomonas bovis</name>
    <dbReference type="NCBI Taxonomy" id="416586"/>
    <lineage>
        <taxon>Bacteria</taxon>
        <taxon>Bacillati</taxon>
        <taxon>Bacillota</taxon>
        <taxon>Negativicutes</taxon>
        <taxon>Selenomonadales</taxon>
        <taxon>Selenomonadaceae</taxon>
        <taxon>Selenomonas</taxon>
    </lineage>
</organism>
<proteinExistence type="predicted"/>
<evidence type="ECO:0000313" key="2">
    <source>
        <dbReference type="Proteomes" id="UP000543804"/>
    </source>
</evidence>
<gene>
    <name evidence="1" type="ORF">HF878_01590</name>
</gene>
<sequence length="392" mass="42922">MRQTDAASGVYRADALLALTDDTGLIQHSKYSLPDPQHGYSADDNARALLLAAELYARRKERRYLDAAARYARFLRYAQLPDGRFHNFLGYDRRWRDAVGSEDTLGRCVWGLGAASAVPALPAGLRAALLAMLRTALPQAGRLHFVKAQAYALLGAATLALARPGRGQATRAAERRLAAGDAVREEALARLVRQLTEQLLAAWEAESDGDWQWFEPQLTYSNALVPWALLLASRLPEEVRRMRKEGGEVQATAWADLADDAACTLAAKARRAAVRALDFLAAHTMRDGIFVPVGCQGWWPKGAAEGALYDQQPLEAYEMVAACRTAENLLHEDKYRRFEDAAFSWYTGRNLAGVSLIDEETGGCFDGLTPDGPNANLGAESQIAWGLSCMLP</sequence>
<reference evidence="1 2" key="1">
    <citation type="submission" date="2020-04" db="EMBL/GenBank/DDBJ databases">
        <authorList>
            <person name="Hitch T.C.A."/>
            <person name="Wylensek D."/>
            <person name="Clavel T."/>
        </authorList>
    </citation>
    <scope>NUCLEOTIDE SEQUENCE [LARGE SCALE GENOMIC DNA]</scope>
    <source>
        <strain evidence="1 2">PG-130-P53-12</strain>
    </source>
</reference>
<protein>
    <recommendedName>
        <fullName evidence="3">Glycosyltransferase</fullName>
    </recommendedName>
</protein>
<dbReference type="InterPro" id="IPR008928">
    <property type="entry name" value="6-hairpin_glycosidase_sf"/>
</dbReference>
<dbReference type="Proteomes" id="UP000543804">
    <property type="component" value="Unassembled WGS sequence"/>
</dbReference>
<dbReference type="AlphaFoldDB" id="A0A848BAV2"/>
<evidence type="ECO:0000313" key="1">
    <source>
        <dbReference type="EMBL" id="NMD98181.1"/>
    </source>
</evidence>
<accession>A0A848BAV2</accession>
<evidence type="ECO:0008006" key="3">
    <source>
        <dbReference type="Google" id="ProtNLM"/>
    </source>
</evidence>
<dbReference type="EMBL" id="JABAFA010000002">
    <property type="protein sequence ID" value="NMD98181.1"/>
    <property type="molecule type" value="Genomic_DNA"/>
</dbReference>
<dbReference type="RefSeq" id="WP_170076996.1">
    <property type="nucleotide sequence ID" value="NZ_JABAFA010000002.1"/>
</dbReference>
<dbReference type="GO" id="GO:0005975">
    <property type="term" value="P:carbohydrate metabolic process"/>
    <property type="evidence" value="ECO:0007669"/>
    <property type="project" value="InterPro"/>
</dbReference>
<keyword evidence="2" id="KW-1185">Reference proteome</keyword>
<name>A0A848BAV2_9FIRM</name>
<comment type="caution">
    <text evidence="1">The sequence shown here is derived from an EMBL/GenBank/DDBJ whole genome shotgun (WGS) entry which is preliminary data.</text>
</comment>
<dbReference type="SUPFAM" id="SSF48208">
    <property type="entry name" value="Six-hairpin glycosidases"/>
    <property type="match status" value="1"/>
</dbReference>